<gene>
    <name evidence="2" type="ORF">D3H66_01910</name>
</gene>
<sequence>MKNVNLILLGDSTQPQERRMKEALKISKDVKPAAVLDAVKEAYEDTGKKPKLNYAQLSRWRKGLTFYRSPPPEDAVDQYSDLFSPLYQLLENPVIVASIDISEFEQRLKIQIKEREQRLIEARRIEAERILQEAEERDRRKFTEEFNKIMDKLRELRKT</sequence>
<organism evidence="2 3">
    <name type="scientific">Citrobacter portucalensis</name>
    <dbReference type="NCBI Taxonomy" id="1639133"/>
    <lineage>
        <taxon>Bacteria</taxon>
        <taxon>Pseudomonadati</taxon>
        <taxon>Pseudomonadota</taxon>
        <taxon>Gammaproteobacteria</taxon>
        <taxon>Enterobacterales</taxon>
        <taxon>Enterobacteriaceae</taxon>
        <taxon>Citrobacter</taxon>
        <taxon>Citrobacter freundii complex</taxon>
    </lineage>
</organism>
<dbReference type="EMBL" id="VTZD01000003">
    <property type="protein sequence ID" value="KAA1146493.1"/>
    <property type="molecule type" value="Genomic_DNA"/>
</dbReference>
<dbReference type="Proteomes" id="UP000323297">
    <property type="component" value="Unassembled WGS sequence"/>
</dbReference>
<feature type="coiled-coil region" evidence="1">
    <location>
        <begin position="117"/>
        <end position="159"/>
    </location>
</feature>
<evidence type="ECO:0000313" key="2">
    <source>
        <dbReference type="EMBL" id="KAA1146493.1"/>
    </source>
</evidence>
<comment type="caution">
    <text evidence="2">The sequence shown here is derived from an EMBL/GenBank/DDBJ whole genome shotgun (WGS) entry which is preliminary data.</text>
</comment>
<dbReference type="RefSeq" id="WP_048214243.1">
    <property type="nucleotide sequence ID" value="NZ_CBCXYL010000018.1"/>
</dbReference>
<keyword evidence="1" id="KW-0175">Coiled coil</keyword>
<name>A0A5B0T9Z3_9ENTR</name>
<proteinExistence type="predicted"/>
<evidence type="ECO:0000313" key="3">
    <source>
        <dbReference type="Proteomes" id="UP000323297"/>
    </source>
</evidence>
<protein>
    <submittedName>
        <fullName evidence="2">Uncharacterized protein</fullName>
    </submittedName>
</protein>
<accession>A0A5B0T9Z3</accession>
<reference evidence="2 3" key="1">
    <citation type="submission" date="2019-08" db="EMBL/GenBank/DDBJ databases">
        <title>Draft genome sequence of Citrobacter portucalensis strain isolated from green turtle.</title>
        <authorList>
            <person name="Fernandes M.R."/>
            <person name="Sellera F.P."/>
            <person name="Goldeberg D.W."/>
            <person name="Costa D.C."/>
            <person name="Lincopan N."/>
        </authorList>
    </citation>
    <scope>NUCLEOTIDE SEQUENCE [LARGE SCALE GENOMIC DNA]</scope>
    <source>
        <strain evidence="2 3">TV06</strain>
    </source>
</reference>
<evidence type="ECO:0000256" key="1">
    <source>
        <dbReference type="SAM" id="Coils"/>
    </source>
</evidence>
<dbReference type="AlphaFoldDB" id="A0A5B0T9Z3"/>